<dbReference type="EMBL" id="JABSTU010000011">
    <property type="protein sequence ID" value="KAH8008615.1"/>
    <property type="molecule type" value="Genomic_DNA"/>
</dbReference>
<feature type="region of interest" description="Disordered" evidence="1">
    <location>
        <begin position="1"/>
        <end position="61"/>
    </location>
</feature>
<proteinExistence type="predicted"/>
<dbReference type="Pfam" id="PF14529">
    <property type="entry name" value="Exo_endo_phos_2"/>
    <property type="match status" value="1"/>
</dbReference>
<evidence type="ECO:0000313" key="3">
    <source>
        <dbReference type="EMBL" id="KAH8008615.1"/>
    </source>
</evidence>
<dbReference type="InterPro" id="IPR036691">
    <property type="entry name" value="Endo/exonu/phosph_ase_sf"/>
</dbReference>
<comment type="caution">
    <text evidence="3">The sequence shown here is derived from an EMBL/GenBank/DDBJ whole genome shotgun (WGS) entry which is preliminary data.</text>
</comment>
<evidence type="ECO:0000259" key="2">
    <source>
        <dbReference type="Pfam" id="PF14529"/>
    </source>
</evidence>
<organism evidence="3 4">
    <name type="scientific">Rhipicephalus microplus</name>
    <name type="common">Cattle tick</name>
    <name type="synonym">Boophilus microplus</name>
    <dbReference type="NCBI Taxonomy" id="6941"/>
    <lineage>
        <taxon>Eukaryota</taxon>
        <taxon>Metazoa</taxon>
        <taxon>Ecdysozoa</taxon>
        <taxon>Arthropoda</taxon>
        <taxon>Chelicerata</taxon>
        <taxon>Arachnida</taxon>
        <taxon>Acari</taxon>
        <taxon>Parasitiformes</taxon>
        <taxon>Ixodida</taxon>
        <taxon>Ixodoidea</taxon>
        <taxon>Ixodidae</taxon>
        <taxon>Rhipicephalinae</taxon>
        <taxon>Rhipicephalus</taxon>
        <taxon>Boophilus</taxon>
    </lineage>
</organism>
<protein>
    <recommendedName>
        <fullName evidence="2">Endonuclease/exonuclease/phosphatase domain-containing protein</fullName>
    </recommendedName>
</protein>
<feature type="region of interest" description="Disordered" evidence="1">
    <location>
        <begin position="97"/>
        <end position="139"/>
    </location>
</feature>
<reference evidence="3" key="2">
    <citation type="submission" date="2021-09" db="EMBL/GenBank/DDBJ databases">
        <authorList>
            <person name="Jia N."/>
            <person name="Wang J."/>
            <person name="Shi W."/>
            <person name="Du L."/>
            <person name="Sun Y."/>
            <person name="Zhan W."/>
            <person name="Jiang J."/>
            <person name="Wang Q."/>
            <person name="Zhang B."/>
            <person name="Ji P."/>
            <person name="Sakyi L.B."/>
            <person name="Cui X."/>
            <person name="Yuan T."/>
            <person name="Jiang B."/>
            <person name="Yang W."/>
            <person name="Lam T.T.-Y."/>
            <person name="Chang Q."/>
            <person name="Ding S."/>
            <person name="Wang X."/>
            <person name="Zhu J."/>
            <person name="Ruan X."/>
            <person name="Zhao L."/>
            <person name="Wei J."/>
            <person name="Que T."/>
            <person name="Du C."/>
            <person name="Cheng J."/>
            <person name="Dai P."/>
            <person name="Han X."/>
            <person name="Huang E."/>
            <person name="Gao Y."/>
            <person name="Liu J."/>
            <person name="Shao H."/>
            <person name="Ye R."/>
            <person name="Li L."/>
            <person name="Wei W."/>
            <person name="Wang X."/>
            <person name="Wang C."/>
            <person name="Huo Q."/>
            <person name="Li W."/>
            <person name="Guo W."/>
            <person name="Chen H."/>
            <person name="Chen S."/>
            <person name="Zhou L."/>
            <person name="Zhou L."/>
            <person name="Ni X."/>
            <person name="Tian J."/>
            <person name="Zhou Y."/>
            <person name="Sheng Y."/>
            <person name="Liu T."/>
            <person name="Pan Y."/>
            <person name="Xia L."/>
            <person name="Li J."/>
            <person name="Zhao F."/>
            <person name="Cao W."/>
        </authorList>
    </citation>
    <scope>NUCLEOTIDE SEQUENCE</scope>
    <source>
        <strain evidence="3">Rmic-2018</strain>
        <tissue evidence="3">Larvae</tissue>
    </source>
</reference>
<dbReference type="Gene3D" id="3.60.10.10">
    <property type="entry name" value="Endonuclease/exonuclease/phosphatase"/>
    <property type="match status" value="1"/>
</dbReference>
<keyword evidence="4" id="KW-1185">Reference proteome</keyword>
<dbReference type="SUPFAM" id="SSF56219">
    <property type="entry name" value="DNase I-like"/>
    <property type="match status" value="1"/>
</dbReference>
<dbReference type="AlphaFoldDB" id="A0A9J6D441"/>
<evidence type="ECO:0000256" key="1">
    <source>
        <dbReference type="SAM" id="MobiDB-lite"/>
    </source>
</evidence>
<sequence>MQPEMADDSIPKRCSCSRRRSPSSGCSRSRQHSHSTGHSQYGGHSFSIGPSRSRCPGKKMTWAEMVRDSDFAPTTPTTSKQGSVVASCSPNKCSAINIQTDDDTSDVDDYVSDVSEAPSNGSASDNKARKHPQDEDSPTNLLKNFTKLLAPAVSRAKGRPLIVACIFNAHNNVWGFGTDDRKGLDIAECVDNFSLRLITNSRFPTRRGNSVQ</sequence>
<feature type="domain" description="Endonuclease/exonuclease/phosphatase" evidence="2">
    <location>
        <begin position="138"/>
        <end position="207"/>
    </location>
</feature>
<evidence type="ECO:0000313" key="4">
    <source>
        <dbReference type="Proteomes" id="UP000821866"/>
    </source>
</evidence>
<dbReference type="InterPro" id="IPR005135">
    <property type="entry name" value="Endo/exonuclease/phosphatase"/>
</dbReference>
<feature type="compositionally biased region" description="Acidic residues" evidence="1">
    <location>
        <begin position="100"/>
        <end position="111"/>
    </location>
</feature>
<reference evidence="3" key="1">
    <citation type="journal article" date="2020" name="Cell">
        <title>Large-Scale Comparative Analyses of Tick Genomes Elucidate Their Genetic Diversity and Vector Capacities.</title>
        <authorList>
            <consortium name="Tick Genome and Microbiome Consortium (TIGMIC)"/>
            <person name="Jia N."/>
            <person name="Wang J."/>
            <person name="Shi W."/>
            <person name="Du L."/>
            <person name="Sun Y."/>
            <person name="Zhan W."/>
            <person name="Jiang J.F."/>
            <person name="Wang Q."/>
            <person name="Zhang B."/>
            <person name="Ji P."/>
            <person name="Bell-Sakyi L."/>
            <person name="Cui X.M."/>
            <person name="Yuan T.T."/>
            <person name="Jiang B.G."/>
            <person name="Yang W.F."/>
            <person name="Lam T.T."/>
            <person name="Chang Q.C."/>
            <person name="Ding S.J."/>
            <person name="Wang X.J."/>
            <person name="Zhu J.G."/>
            <person name="Ruan X.D."/>
            <person name="Zhao L."/>
            <person name="Wei J.T."/>
            <person name="Ye R.Z."/>
            <person name="Que T.C."/>
            <person name="Du C.H."/>
            <person name="Zhou Y.H."/>
            <person name="Cheng J.X."/>
            <person name="Dai P.F."/>
            <person name="Guo W.B."/>
            <person name="Han X.H."/>
            <person name="Huang E.J."/>
            <person name="Li L.F."/>
            <person name="Wei W."/>
            <person name="Gao Y.C."/>
            <person name="Liu J.Z."/>
            <person name="Shao H.Z."/>
            <person name="Wang X."/>
            <person name="Wang C.C."/>
            <person name="Yang T.C."/>
            <person name="Huo Q.B."/>
            <person name="Li W."/>
            <person name="Chen H.Y."/>
            <person name="Chen S.E."/>
            <person name="Zhou L.G."/>
            <person name="Ni X.B."/>
            <person name="Tian J.H."/>
            <person name="Sheng Y."/>
            <person name="Liu T."/>
            <person name="Pan Y.S."/>
            <person name="Xia L.Y."/>
            <person name="Li J."/>
            <person name="Zhao F."/>
            <person name="Cao W.C."/>
        </authorList>
    </citation>
    <scope>NUCLEOTIDE SEQUENCE</scope>
    <source>
        <strain evidence="3">Rmic-2018</strain>
    </source>
</reference>
<name>A0A9J6D441_RHIMP</name>
<accession>A0A9J6D441</accession>
<gene>
    <name evidence="3" type="ORF">HPB51_000184</name>
</gene>
<dbReference type="Proteomes" id="UP000821866">
    <property type="component" value="Chromosome 9"/>
</dbReference>